<dbReference type="EMBL" id="GL945499">
    <property type="protein sequence ID" value="EGN92751.1"/>
    <property type="molecule type" value="Genomic_DNA"/>
</dbReference>
<reference evidence="4" key="1">
    <citation type="journal article" date="2011" name="Science">
        <title>The plant cell wall-decomposing machinery underlies the functional diversity of forest fungi.</title>
        <authorList>
            <person name="Eastwood D.C."/>
            <person name="Floudas D."/>
            <person name="Binder M."/>
            <person name="Majcherczyk A."/>
            <person name="Schneider P."/>
            <person name="Aerts A."/>
            <person name="Asiegbu F.O."/>
            <person name="Baker S.E."/>
            <person name="Barry K."/>
            <person name="Bendiksby M."/>
            <person name="Blumentritt M."/>
            <person name="Coutinho P.M."/>
            <person name="Cullen D."/>
            <person name="de Vries R.P."/>
            <person name="Gathman A."/>
            <person name="Goodell B."/>
            <person name="Henrissat B."/>
            <person name="Ihrmark K."/>
            <person name="Kauserud H."/>
            <person name="Kohler A."/>
            <person name="LaButti K."/>
            <person name="Lapidus A."/>
            <person name="Lavin J.L."/>
            <person name="Lee Y.-H."/>
            <person name="Lindquist E."/>
            <person name="Lilly W."/>
            <person name="Lucas S."/>
            <person name="Morin E."/>
            <person name="Murat C."/>
            <person name="Oguiza J.A."/>
            <person name="Park J."/>
            <person name="Pisabarro A.G."/>
            <person name="Riley R."/>
            <person name="Rosling A."/>
            <person name="Salamov A."/>
            <person name="Schmidt O."/>
            <person name="Schmutz J."/>
            <person name="Skrede I."/>
            <person name="Stenlid J."/>
            <person name="Wiebenga A."/>
            <person name="Xie X."/>
            <person name="Kuees U."/>
            <person name="Hibbett D.S."/>
            <person name="Hoffmeister D."/>
            <person name="Hoegberg N."/>
            <person name="Martin F."/>
            <person name="Grigoriev I.V."/>
            <person name="Watkinson S.C."/>
        </authorList>
    </citation>
    <scope>NUCLEOTIDE SEQUENCE [LARGE SCALE GENOMIC DNA]</scope>
    <source>
        <strain evidence="4">strain S7.3</strain>
    </source>
</reference>
<proteinExistence type="predicted"/>
<feature type="region of interest" description="Disordered" evidence="1">
    <location>
        <begin position="344"/>
        <end position="424"/>
    </location>
</feature>
<accession>F8QG03</accession>
<feature type="transmembrane region" description="Helical" evidence="2">
    <location>
        <begin position="303"/>
        <end position="326"/>
    </location>
</feature>
<evidence type="ECO:0000256" key="2">
    <source>
        <dbReference type="SAM" id="Phobius"/>
    </source>
</evidence>
<feature type="transmembrane region" description="Helical" evidence="2">
    <location>
        <begin position="201"/>
        <end position="222"/>
    </location>
</feature>
<dbReference type="Proteomes" id="UP000008063">
    <property type="component" value="Unassembled WGS sequence"/>
</dbReference>
<feature type="compositionally biased region" description="Polar residues" evidence="1">
    <location>
        <begin position="392"/>
        <end position="405"/>
    </location>
</feature>
<name>F8QG03_SERL3</name>
<evidence type="ECO:0000256" key="1">
    <source>
        <dbReference type="SAM" id="MobiDB-lite"/>
    </source>
</evidence>
<feature type="region of interest" description="Disordered" evidence="1">
    <location>
        <begin position="464"/>
        <end position="553"/>
    </location>
</feature>
<feature type="transmembrane region" description="Helical" evidence="2">
    <location>
        <begin position="96"/>
        <end position="118"/>
    </location>
</feature>
<dbReference type="eggNOG" id="ENOG502QVJI">
    <property type="taxonomic scope" value="Eukaryota"/>
</dbReference>
<dbReference type="AlphaFoldDB" id="F8QG03"/>
<feature type="compositionally biased region" description="Polar residues" evidence="1">
    <location>
        <begin position="544"/>
        <end position="553"/>
    </location>
</feature>
<dbReference type="OrthoDB" id="3357304at2759"/>
<feature type="compositionally biased region" description="Low complexity" evidence="1">
    <location>
        <begin position="406"/>
        <end position="420"/>
    </location>
</feature>
<gene>
    <name evidence="3" type="ORF">SERLA73DRAFT_172616</name>
</gene>
<feature type="transmembrane region" description="Helical" evidence="2">
    <location>
        <begin position="234"/>
        <end position="257"/>
    </location>
</feature>
<feature type="compositionally biased region" description="Basic residues" evidence="1">
    <location>
        <begin position="512"/>
        <end position="524"/>
    </location>
</feature>
<feature type="transmembrane region" description="Helical" evidence="2">
    <location>
        <begin position="269"/>
        <end position="291"/>
    </location>
</feature>
<evidence type="ECO:0000313" key="3">
    <source>
        <dbReference type="EMBL" id="EGN92751.1"/>
    </source>
</evidence>
<keyword evidence="4" id="KW-1185">Reference proteome</keyword>
<protein>
    <submittedName>
        <fullName evidence="3">Uncharacterized protein</fullName>
    </submittedName>
</protein>
<feature type="compositionally biased region" description="Basic and acidic residues" evidence="1">
    <location>
        <begin position="368"/>
        <end position="390"/>
    </location>
</feature>
<dbReference type="InParanoid" id="F8QG03"/>
<dbReference type="HOGENOM" id="CLU_016579_1_1_1"/>
<feature type="compositionally biased region" description="Acidic residues" evidence="1">
    <location>
        <begin position="495"/>
        <end position="507"/>
    </location>
</feature>
<keyword evidence="2" id="KW-1133">Transmembrane helix</keyword>
<feature type="transmembrane region" description="Helical" evidence="2">
    <location>
        <begin position="62"/>
        <end position="84"/>
    </location>
</feature>
<dbReference type="STRING" id="936435.F8QG03"/>
<dbReference type="OMA" id="ERAQTIW"/>
<keyword evidence="2" id="KW-0812">Transmembrane</keyword>
<evidence type="ECO:0000313" key="4">
    <source>
        <dbReference type="Proteomes" id="UP000008063"/>
    </source>
</evidence>
<sequence>MTAFICKNISKVVAQKIEIWVALGDFLIFLQDGSVNSTSDSDSYDSDPILQYRPSFAKSLPVQILLTGVVLTLVVVLFVHLIFTAQYHWKLAQVNYVLQISAVTTLLISLVATIHVVFSATVQESQHWPYMLSYLAVDMPSYVTPNSTVNPNDPTTIYAHQWTLAERATWIVMNATTSGLIQITHIHFLTLLFPSHLEARLIFGLLGPLAIISAVMQLIPIYYDTSLVSLVNDVRNVCNATLSLLFTLALLIWGLLVNRRQAWRTDGGTAAFGAGAISLAIISTTLNFLYIPSQDQYVWMPKLMWAVVLWQSFLGWWWWVGAGMGIGEVEELMRREEKRERKRKLRAQKRKEQREKAKSVWKGMTGAFRHEKGEDDVNRSPGERPEDARPLSRSQSAVASLNPSRSIQSSLGSSTASTSGQLGGNMAGGFVQRVYAKVRHAHITAARIQAVERVERLHQVWEESRNDERQATWGRGNYGMRGPDRERRQTVDNTMDIEEEEEEEEEESMKTKLPRVRDRRRRRSSVVELDGHRQEPQGEDQDQDTTAQERSWSSSVWWWAPLRQWRLQDSTAYR</sequence>
<keyword evidence="2" id="KW-0472">Membrane</keyword>
<organism evidence="4">
    <name type="scientific">Serpula lacrymans var. lacrymans (strain S7.3)</name>
    <name type="common">Dry rot fungus</name>
    <dbReference type="NCBI Taxonomy" id="936435"/>
    <lineage>
        <taxon>Eukaryota</taxon>
        <taxon>Fungi</taxon>
        <taxon>Dikarya</taxon>
        <taxon>Basidiomycota</taxon>
        <taxon>Agaricomycotina</taxon>
        <taxon>Agaricomycetes</taxon>
        <taxon>Agaricomycetidae</taxon>
        <taxon>Boletales</taxon>
        <taxon>Coniophorineae</taxon>
        <taxon>Serpulaceae</taxon>
        <taxon>Serpula</taxon>
    </lineage>
</organism>